<keyword evidence="2" id="KW-1185">Reference proteome</keyword>
<dbReference type="InterPro" id="IPR036624">
    <property type="entry name" value="Hcp1-lik_sf"/>
</dbReference>
<accession>A0ABW0M7R1</accession>
<dbReference type="Proteomes" id="UP001596045">
    <property type="component" value="Unassembled WGS sequence"/>
</dbReference>
<protein>
    <submittedName>
        <fullName evidence="1">Hcp family type VI secretion system effector</fullName>
    </submittedName>
</protein>
<proteinExistence type="predicted"/>
<dbReference type="SUPFAM" id="SSF141452">
    <property type="entry name" value="Hcp1-like"/>
    <property type="match status" value="1"/>
</dbReference>
<evidence type="ECO:0000313" key="1">
    <source>
        <dbReference type="EMBL" id="MFC5473327.1"/>
    </source>
</evidence>
<dbReference type="InterPro" id="IPR008514">
    <property type="entry name" value="T6SS_Hcp"/>
</dbReference>
<dbReference type="InterPro" id="IPR053165">
    <property type="entry name" value="HSI-I_assembly_Hcp1"/>
</dbReference>
<organism evidence="1 2">
    <name type="scientific">Paraherbaspirillum soli</name>
    <dbReference type="NCBI Taxonomy" id="631222"/>
    <lineage>
        <taxon>Bacteria</taxon>
        <taxon>Pseudomonadati</taxon>
        <taxon>Pseudomonadota</taxon>
        <taxon>Betaproteobacteria</taxon>
        <taxon>Burkholderiales</taxon>
        <taxon>Oxalobacteraceae</taxon>
        <taxon>Paraherbaspirillum</taxon>
    </lineage>
</organism>
<dbReference type="RefSeq" id="WP_378995615.1">
    <property type="nucleotide sequence ID" value="NZ_JBHSMT010000008.1"/>
</dbReference>
<reference evidence="2" key="1">
    <citation type="journal article" date="2019" name="Int. J. Syst. Evol. Microbiol.">
        <title>The Global Catalogue of Microorganisms (GCM) 10K type strain sequencing project: providing services to taxonomists for standard genome sequencing and annotation.</title>
        <authorList>
            <consortium name="The Broad Institute Genomics Platform"/>
            <consortium name="The Broad Institute Genome Sequencing Center for Infectious Disease"/>
            <person name="Wu L."/>
            <person name="Ma J."/>
        </authorList>
    </citation>
    <scope>NUCLEOTIDE SEQUENCE [LARGE SCALE GENOMIC DNA]</scope>
    <source>
        <strain evidence="2">JCM 17066</strain>
    </source>
</reference>
<dbReference type="PANTHER" id="PTHR36152">
    <property type="entry name" value="CYTOPLASMIC PROTEIN-RELATED"/>
    <property type="match status" value="1"/>
</dbReference>
<dbReference type="PANTHER" id="PTHR36152:SF5">
    <property type="entry name" value="PROTEIN HCP1"/>
    <property type="match status" value="1"/>
</dbReference>
<dbReference type="EMBL" id="JBHSMT010000008">
    <property type="protein sequence ID" value="MFC5473327.1"/>
    <property type="molecule type" value="Genomic_DNA"/>
</dbReference>
<comment type="caution">
    <text evidence="1">The sequence shown here is derived from an EMBL/GenBank/DDBJ whole genome shotgun (WGS) entry which is preliminary data.</text>
</comment>
<name>A0ABW0M7R1_9BURK</name>
<sequence length="159" mass="16907">MTQDMFLKIAGINGEAQDAKHRDEIEIHSWSWNMSQQSNMHSGSGGGSGKATVGDLTFFHKLDRASPNLMKYCLAGKHISEAVLISRKAGGSPLEFHKITMSDVIVSSVSLNANGDAGGMETVSLSFSKVAQEYVVQNAQGGSGGSVIASFDIKANRET</sequence>
<dbReference type="Gene3D" id="2.30.110.20">
    <property type="entry name" value="Hcp1-like"/>
    <property type="match status" value="1"/>
</dbReference>
<dbReference type="Pfam" id="PF05638">
    <property type="entry name" value="T6SS_HCP"/>
    <property type="match status" value="1"/>
</dbReference>
<evidence type="ECO:0000313" key="2">
    <source>
        <dbReference type="Proteomes" id="UP001596045"/>
    </source>
</evidence>
<gene>
    <name evidence="1" type="ORF">ACFPM8_05095</name>
</gene>